<reference evidence="1 2" key="1">
    <citation type="submission" date="2019-05" db="EMBL/GenBank/DDBJ databases">
        <title>Another draft genome of Portunus trituberculatus and its Hox gene families provides insights of decapod evolution.</title>
        <authorList>
            <person name="Jeong J.-H."/>
            <person name="Song I."/>
            <person name="Kim S."/>
            <person name="Choi T."/>
            <person name="Kim D."/>
            <person name="Ryu S."/>
            <person name="Kim W."/>
        </authorList>
    </citation>
    <scope>NUCLEOTIDE SEQUENCE [LARGE SCALE GENOMIC DNA]</scope>
    <source>
        <tissue evidence="1">Muscle</tissue>
    </source>
</reference>
<dbReference type="EMBL" id="VSRR010000310">
    <property type="protein sequence ID" value="MPC13839.1"/>
    <property type="molecule type" value="Genomic_DNA"/>
</dbReference>
<dbReference type="Proteomes" id="UP000324222">
    <property type="component" value="Unassembled WGS sequence"/>
</dbReference>
<keyword evidence="2" id="KW-1185">Reference proteome</keyword>
<organism evidence="1 2">
    <name type="scientific">Portunus trituberculatus</name>
    <name type="common">Swimming crab</name>
    <name type="synonym">Neptunus trituberculatus</name>
    <dbReference type="NCBI Taxonomy" id="210409"/>
    <lineage>
        <taxon>Eukaryota</taxon>
        <taxon>Metazoa</taxon>
        <taxon>Ecdysozoa</taxon>
        <taxon>Arthropoda</taxon>
        <taxon>Crustacea</taxon>
        <taxon>Multicrustacea</taxon>
        <taxon>Malacostraca</taxon>
        <taxon>Eumalacostraca</taxon>
        <taxon>Eucarida</taxon>
        <taxon>Decapoda</taxon>
        <taxon>Pleocyemata</taxon>
        <taxon>Brachyura</taxon>
        <taxon>Eubrachyura</taxon>
        <taxon>Portunoidea</taxon>
        <taxon>Portunidae</taxon>
        <taxon>Portuninae</taxon>
        <taxon>Portunus</taxon>
    </lineage>
</organism>
<sequence length="170" mass="18938">MNRLSASIASCLPGSIQLLLLPSHFAISLSQPRGQHNRHHGNSFVLQGRVVEKCPHNKGEKAEMCLSSLLRPESELRHASWKPCRAFQEVRVEDSRLFWDSVVTCLATHRSDGTDSHACAETHAAARVLSSVWAALYIKDMANDNGPPASKFKWVARIFFLLLQLGPLVR</sequence>
<gene>
    <name evidence="1" type="ORF">E2C01_006587</name>
</gene>
<evidence type="ECO:0000313" key="2">
    <source>
        <dbReference type="Proteomes" id="UP000324222"/>
    </source>
</evidence>
<comment type="caution">
    <text evidence="1">The sequence shown here is derived from an EMBL/GenBank/DDBJ whole genome shotgun (WGS) entry which is preliminary data.</text>
</comment>
<proteinExistence type="predicted"/>
<accession>A0A5B7CWN5</accession>
<dbReference type="AlphaFoldDB" id="A0A5B7CWN5"/>
<protein>
    <submittedName>
        <fullName evidence="1">Uncharacterized protein</fullName>
    </submittedName>
</protein>
<name>A0A5B7CWN5_PORTR</name>
<evidence type="ECO:0000313" key="1">
    <source>
        <dbReference type="EMBL" id="MPC13839.1"/>
    </source>
</evidence>